<dbReference type="InterPro" id="IPR032710">
    <property type="entry name" value="NTF2-like_dom_sf"/>
</dbReference>
<dbReference type="Gene3D" id="3.10.450.50">
    <property type="match status" value="1"/>
</dbReference>
<dbReference type="Proteomes" id="UP000002943">
    <property type="component" value="Unassembled WGS sequence"/>
</dbReference>
<dbReference type="eggNOG" id="COG3631">
    <property type="taxonomic scope" value="Bacteria"/>
</dbReference>
<protein>
    <submittedName>
        <fullName evidence="2">Putative transcriptional regulator</fullName>
    </submittedName>
</protein>
<feature type="domain" description="SnoaL-like" evidence="1">
    <location>
        <begin position="7"/>
        <end position="107"/>
    </location>
</feature>
<dbReference type="EMBL" id="AEIU01000002">
    <property type="protein sequence ID" value="EFP98583.1"/>
    <property type="molecule type" value="Genomic_DNA"/>
</dbReference>
<dbReference type="STRING" id="796620.VIBC2010_08548"/>
<sequence>MDVQSVGEFYQQLSKSNLHLLSQVYHSDVLFEDAAHRIEGFDALHEYFEALYENVRRCDFEISEAQQTGDTGFLIWKMFLEHPKLSRGNTVFVNGVSHLKFHQDKVIYQRDYFDMGEMIYENVPLLGGIIRTIKQRLGQ</sequence>
<dbReference type="SUPFAM" id="SSF54427">
    <property type="entry name" value="NTF2-like"/>
    <property type="match status" value="1"/>
</dbReference>
<evidence type="ECO:0000313" key="3">
    <source>
        <dbReference type="Proteomes" id="UP000002943"/>
    </source>
</evidence>
<accession>E3BEG6</accession>
<evidence type="ECO:0000259" key="1">
    <source>
        <dbReference type="Pfam" id="PF12680"/>
    </source>
</evidence>
<gene>
    <name evidence="2" type="ORF">VIBC2010_08548</name>
</gene>
<evidence type="ECO:0000313" key="2">
    <source>
        <dbReference type="EMBL" id="EFP98583.1"/>
    </source>
</evidence>
<dbReference type="RefSeq" id="WP_009599255.1">
    <property type="nucleotide sequence ID" value="NZ_AEIU01000002.1"/>
</dbReference>
<dbReference type="InterPro" id="IPR037401">
    <property type="entry name" value="SnoaL-like"/>
</dbReference>
<keyword evidence="3" id="KW-1185">Reference proteome</keyword>
<comment type="caution">
    <text evidence="2">The sequence shown here is derived from an EMBL/GenBank/DDBJ whole genome shotgun (WGS) entry which is preliminary data.</text>
</comment>
<dbReference type="AlphaFoldDB" id="E3BEG6"/>
<proteinExistence type="predicted"/>
<organism evidence="2 3">
    <name type="scientific">Vibrio caribbeanicus ATCC BAA-2122</name>
    <dbReference type="NCBI Taxonomy" id="796620"/>
    <lineage>
        <taxon>Bacteria</taxon>
        <taxon>Pseudomonadati</taxon>
        <taxon>Pseudomonadota</taxon>
        <taxon>Gammaproteobacteria</taxon>
        <taxon>Vibrionales</taxon>
        <taxon>Vibrionaceae</taxon>
        <taxon>Vibrio</taxon>
    </lineage>
</organism>
<dbReference type="OrthoDB" id="1115105at2"/>
<name>E3BEG6_9VIBR</name>
<dbReference type="Pfam" id="PF12680">
    <property type="entry name" value="SnoaL_2"/>
    <property type="match status" value="1"/>
</dbReference>
<reference evidence="2 3" key="1">
    <citation type="journal article" date="2012" name="Int. J. Syst. Evol. Microbiol.">
        <title>Vibrio caribbeanicus sp. nov., isolated from the marine sponge Scleritoderma cyanea.</title>
        <authorList>
            <person name="Hoffmann M."/>
            <person name="Monday S.R."/>
            <person name="Allard M.W."/>
            <person name="Strain E.A."/>
            <person name="Whittaker P."/>
            <person name="Naum M."/>
            <person name="McCarthy P.J."/>
            <person name="Lopez J.V."/>
            <person name="Fischer M."/>
            <person name="Brown E.W."/>
        </authorList>
    </citation>
    <scope>NUCLEOTIDE SEQUENCE [LARGE SCALE GENOMIC DNA]</scope>
    <source>
        <strain evidence="2 3">ATCC BAA-2122</strain>
    </source>
</reference>